<name>A0A2A3K116_9RHOB</name>
<comment type="caution">
    <text evidence="2">The sequence shown here is derived from an EMBL/GenBank/DDBJ whole genome shotgun (WGS) entry which is preliminary data.</text>
</comment>
<reference evidence="2" key="1">
    <citation type="submission" date="2017-09" db="EMBL/GenBank/DDBJ databases">
        <title>Yangia sp. SAOS 153D whole genome sequencing.</title>
        <authorList>
            <person name="Verma A."/>
            <person name="Krishnamurthi S."/>
        </authorList>
    </citation>
    <scope>NUCLEOTIDE SEQUENCE [LARGE SCALE GENOMIC DNA]</scope>
    <source>
        <strain evidence="2">SAOS 153D</strain>
    </source>
</reference>
<evidence type="ECO:0000313" key="2">
    <source>
        <dbReference type="EMBL" id="PBD21052.1"/>
    </source>
</evidence>
<organism evidence="2">
    <name type="scientific">Alloyangia mangrovi</name>
    <dbReference type="NCBI Taxonomy" id="1779329"/>
    <lineage>
        <taxon>Bacteria</taxon>
        <taxon>Pseudomonadati</taxon>
        <taxon>Pseudomonadota</taxon>
        <taxon>Alphaproteobacteria</taxon>
        <taxon>Rhodobacterales</taxon>
        <taxon>Roseobacteraceae</taxon>
        <taxon>Alloyangia</taxon>
    </lineage>
</organism>
<feature type="domain" description="Phage head morphogenesis" evidence="1">
    <location>
        <begin position="210"/>
        <end position="335"/>
    </location>
</feature>
<gene>
    <name evidence="2" type="ORF">CLG85_00660</name>
</gene>
<dbReference type="AlphaFoldDB" id="A0A2A3K116"/>
<dbReference type="EMBL" id="NTHN01000011">
    <property type="protein sequence ID" value="PBD21052.1"/>
    <property type="molecule type" value="Genomic_DNA"/>
</dbReference>
<proteinExistence type="predicted"/>
<evidence type="ECO:0000259" key="1">
    <source>
        <dbReference type="Pfam" id="PF04233"/>
    </source>
</evidence>
<accession>A0A2A3K116</accession>
<protein>
    <submittedName>
        <fullName evidence="2">Head morphogenesis protein</fullName>
    </submittedName>
</protein>
<sequence>MADTRAAFLAELDKVAPQLRDAFERAIQDIRSTAQARAIDEAIKRAIETGDIAGGVQQVVAAIQLGSEFFAPLDRAISEAFYQGGVWQLSNLPKRVSIGSQGPLIIRFDGRHPNAEAWTRRHSAALITEITDDTEKLIRETLTEAVEQARPYRRVTRELLGRTDGNQKTGALIGLHSRQARAVRGARRELDALDVRYFTRTLRDKRFDSVVRKAIEAGQPLSVADIERITGRYSERLLHARAKTISRSEGNRAMNAGRAEGVVQMIERGEILPEHVSKRWEATPGPRTRDSHRALGGAEVKWGQQFISPVTGAAMDWPHDEDAPAAETINCRCSCTFRTDWRAVARWRRAKEGLAA</sequence>
<dbReference type="OrthoDB" id="952090at2"/>
<dbReference type="InterPro" id="IPR006528">
    <property type="entry name" value="Phage_head_morphogenesis_dom"/>
</dbReference>
<dbReference type="Pfam" id="PF04233">
    <property type="entry name" value="Phage_Mu_F"/>
    <property type="match status" value="1"/>
</dbReference>